<evidence type="ECO:0000259" key="5">
    <source>
        <dbReference type="Pfam" id="PF20258"/>
    </source>
</evidence>
<dbReference type="EC" id="2.8.1.14" evidence="3"/>
<dbReference type="EMBL" id="JARBDR010000918">
    <property type="protein sequence ID" value="KAJ8301847.1"/>
    <property type="molecule type" value="Genomic_DNA"/>
</dbReference>
<name>A0ABQ9ED92_TEGGR</name>
<feature type="domain" description="tRNA-specific 2-thiouridylase MnmA-like C-terminal" evidence="5">
    <location>
        <begin position="206"/>
        <end position="285"/>
    </location>
</feature>
<dbReference type="Gene3D" id="3.40.50.620">
    <property type="entry name" value="HUPs"/>
    <property type="match status" value="1"/>
</dbReference>
<dbReference type="CDD" id="cd01998">
    <property type="entry name" value="MnmA_TRMU-like"/>
    <property type="match status" value="1"/>
</dbReference>
<dbReference type="InterPro" id="IPR004506">
    <property type="entry name" value="MnmA-like"/>
</dbReference>
<keyword evidence="7" id="KW-1185">Reference proteome</keyword>
<evidence type="ECO:0000313" key="7">
    <source>
        <dbReference type="Proteomes" id="UP001217089"/>
    </source>
</evidence>
<gene>
    <name evidence="6" type="ORF">KUTeg_020834</name>
</gene>
<evidence type="ECO:0000256" key="3">
    <source>
        <dbReference type="ARBA" id="ARBA00011953"/>
    </source>
</evidence>
<dbReference type="Proteomes" id="UP001217089">
    <property type="component" value="Unassembled WGS sequence"/>
</dbReference>
<comment type="caution">
    <text evidence="6">The sequence shown here is derived from an EMBL/GenBank/DDBJ whole genome shotgun (WGS) entry which is preliminary data.</text>
</comment>
<comment type="function">
    <text evidence="1">Catalyzes the 2-thiolation of uridine at the wobble position (U34) of mitochondrial tRNA(Lys), tRNA(Glu) and tRNA(Gln). Required for the formation of 5-taurinomethyl-2-thiouridine (tm5s2U) of mitochondrial tRNA(Lys), tRNA(Glu), and tRNA(Gln) at the wobble position. ATP is required to activate the C2 atom of the wobble base.</text>
</comment>
<comment type="catalytic activity">
    <reaction evidence="4">
        <text>5-taurinomethyluridine(34) in tRNA + S-sulfanyl-L-cysteinyl-[protein] + AH2 + ATP = 5-taurinomethyl-2-thiouridine(34) in tRNA + L-cysteinyl-[protein] + A + AMP + diphosphate + H(+)</text>
        <dbReference type="Rhea" id="RHEA:47040"/>
        <dbReference type="Rhea" id="RHEA-COMP:10131"/>
        <dbReference type="Rhea" id="RHEA-COMP:11726"/>
        <dbReference type="Rhea" id="RHEA-COMP:11732"/>
        <dbReference type="Rhea" id="RHEA-COMP:11733"/>
        <dbReference type="ChEBI" id="CHEBI:13193"/>
        <dbReference type="ChEBI" id="CHEBI:15378"/>
        <dbReference type="ChEBI" id="CHEBI:17499"/>
        <dbReference type="ChEBI" id="CHEBI:29950"/>
        <dbReference type="ChEBI" id="CHEBI:30616"/>
        <dbReference type="ChEBI" id="CHEBI:33019"/>
        <dbReference type="ChEBI" id="CHEBI:61963"/>
        <dbReference type="ChEBI" id="CHEBI:87171"/>
        <dbReference type="ChEBI" id="CHEBI:87172"/>
        <dbReference type="ChEBI" id="CHEBI:456215"/>
        <dbReference type="EC" id="2.8.1.14"/>
    </reaction>
</comment>
<organism evidence="6 7">
    <name type="scientific">Tegillarca granosa</name>
    <name type="common">Malaysian cockle</name>
    <name type="synonym">Anadara granosa</name>
    <dbReference type="NCBI Taxonomy" id="220873"/>
    <lineage>
        <taxon>Eukaryota</taxon>
        <taxon>Metazoa</taxon>
        <taxon>Spiralia</taxon>
        <taxon>Lophotrochozoa</taxon>
        <taxon>Mollusca</taxon>
        <taxon>Bivalvia</taxon>
        <taxon>Autobranchia</taxon>
        <taxon>Pteriomorphia</taxon>
        <taxon>Arcoida</taxon>
        <taxon>Arcoidea</taxon>
        <taxon>Arcidae</taxon>
        <taxon>Tegillarca</taxon>
    </lineage>
</organism>
<protein>
    <recommendedName>
        <fullName evidence="3">tRNA-5-taurinomethyluridine 2-sulfurtransferase</fullName>
        <ecNumber evidence="3">2.8.1.14</ecNumber>
    </recommendedName>
</protein>
<dbReference type="PANTHER" id="PTHR11933">
    <property type="entry name" value="TRNA 5-METHYLAMINOMETHYL-2-THIOURIDYLATE -METHYLTRANSFERASE"/>
    <property type="match status" value="1"/>
</dbReference>
<accession>A0ABQ9ED92</accession>
<dbReference type="SUPFAM" id="SSF52402">
    <property type="entry name" value="Adenine nucleotide alpha hydrolases-like"/>
    <property type="match status" value="1"/>
</dbReference>
<sequence length="308" mass="35045">MKNWDALDETGQCSVSNDREDAKFVCDHLKIPFHEVNFVKKFWNEVFSPLIQDYQNGLTPNPDVLCNQHIKFDAFFNYAINNLQADAIATGHYAKSSAGEDLLNAENGKKVLALLSRYSVKLLKAFDKVKDQTFFIFKIPQNALQRTIFPIGDLTKNVVKEMAIVAGMERIAKKKESMGICFVGNRNFNKFIEEAPGTNHPALYSRTLLTELPYWIYKPPKEYTESQMFTSDFKFQHAHPLLSCTGHVSQDDKVQIRLEFPIRALTKGQYAIFYSGEECLGGARITNIGPSLYDLNHREQVVVPKGFS</sequence>
<dbReference type="Gene3D" id="2.40.30.10">
    <property type="entry name" value="Translation factors"/>
    <property type="match status" value="1"/>
</dbReference>
<evidence type="ECO:0000313" key="6">
    <source>
        <dbReference type="EMBL" id="KAJ8301847.1"/>
    </source>
</evidence>
<dbReference type="InterPro" id="IPR014729">
    <property type="entry name" value="Rossmann-like_a/b/a_fold"/>
</dbReference>
<proteinExistence type="inferred from homology"/>
<dbReference type="Pfam" id="PF20258">
    <property type="entry name" value="tRNA_Me_trans_C"/>
    <property type="match status" value="1"/>
</dbReference>
<dbReference type="InterPro" id="IPR046885">
    <property type="entry name" value="MnmA-like_C"/>
</dbReference>
<evidence type="ECO:0000256" key="4">
    <source>
        <dbReference type="ARBA" id="ARBA00049564"/>
    </source>
</evidence>
<dbReference type="PANTHER" id="PTHR11933:SF5">
    <property type="entry name" value="MITOCHONDRIAL TRNA-SPECIFIC 2-THIOURIDYLASE 1"/>
    <property type="match status" value="1"/>
</dbReference>
<reference evidence="6 7" key="1">
    <citation type="submission" date="2022-12" db="EMBL/GenBank/DDBJ databases">
        <title>Chromosome-level genome of Tegillarca granosa.</title>
        <authorList>
            <person name="Kim J."/>
        </authorList>
    </citation>
    <scope>NUCLEOTIDE SEQUENCE [LARGE SCALE GENOMIC DNA]</scope>
    <source>
        <strain evidence="6">Teg-2019</strain>
        <tissue evidence="6">Adductor muscle</tissue>
    </source>
</reference>
<evidence type="ECO:0000256" key="1">
    <source>
        <dbReference type="ARBA" id="ARBA00003986"/>
    </source>
</evidence>
<dbReference type="Pfam" id="PF03054">
    <property type="entry name" value="tRNA_Me_trans"/>
    <property type="match status" value="1"/>
</dbReference>
<evidence type="ECO:0000256" key="2">
    <source>
        <dbReference type="ARBA" id="ARBA00006191"/>
    </source>
</evidence>
<comment type="similarity">
    <text evidence="2">Belongs to the MnmA/TRMU family.</text>
</comment>